<accession>A0A2W7HWW3</accession>
<reference evidence="1 2" key="1">
    <citation type="submission" date="2018-06" db="EMBL/GenBank/DDBJ databases">
        <title>Genomic Encyclopedia of Archaeal and Bacterial Type Strains, Phase II (KMG-II): from individual species to whole genera.</title>
        <authorList>
            <person name="Goeker M."/>
        </authorList>
    </citation>
    <scope>NUCLEOTIDE SEQUENCE [LARGE SCALE GENOMIC DNA]</scope>
    <source>
        <strain evidence="1 2">DSM 15361</strain>
    </source>
</reference>
<dbReference type="RefSeq" id="WP_170116617.1">
    <property type="nucleotide sequence ID" value="NZ_QKYV01000008.1"/>
</dbReference>
<comment type="caution">
    <text evidence="1">The sequence shown here is derived from an EMBL/GenBank/DDBJ whole genome shotgun (WGS) entry which is preliminary data.</text>
</comment>
<dbReference type="Proteomes" id="UP000249542">
    <property type="component" value="Unassembled WGS sequence"/>
</dbReference>
<name>A0A2W7HWW3_9FLAO</name>
<proteinExistence type="predicted"/>
<sequence>MNRTFTVIIFLIAITTYAQNDVSEFAENTVEDVTMFGKAYANLAAKGMKVSLH</sequence>
<keyword evidence="2" id="KW-1185">Reference proteome</keyword>
<dbReference type="AlphaFoldDB" id="A0A2W7HWW3"/>
<organism evidence="1 2">
    <name type="scientific">Mesonia algae</name>
    <dbReference type="NCBI Taxonomy" id="213248"/>
    <lineage>
        <taxon>Bacteria</taxon>
        <taxon>Pseudomonadati</taxon>
        <taxon>Bacteroidota</taxon>
        <taxon>Flavobacteriia</taxon>
        <taxon>Flavobacteriales</taxon>
        <taxon>Flavobacteriaceae</taxon>
        <taxon>Mesonia</taxon>
    </lineage>
</organism>
<protein>
    <submittedName>
        <fullName evidence="1">Uncharacterized protein</fullName>
    </submittedName>
</protein>
<evidence type="ECO:0000313" key="1">
    <source>
        <dbReference type="EMBL" id="PZW38548.1"/>
    </source>
</evidence>
<dbReference type="EMBL" id="QKYV01000008">
    <property type="protein sequence ID" value="PZW38548.1"/>
    <property type="molecule type" value="Genomic_DNA"/>
</dbReference>
<evidence type="ECO:0000313" key="2">
    <source>
        <dbReference type="Proteomes" id="UP000249542"/>
    </source>
</evidence>
<gene>
    <name evidence="1" type="ORF">LX95_02569</name>
</gene>